<proteinExistence type="inferred from homology"/>
<dbReference type="PANTHER" id="PTHR43790">
    <property type="entry name" value="CARBOHYDRATE TRANSPORT ATP-BINDING PROTEIN MG119-RELATED"/>
    <property type="match status" value="1"/>
</dbReference>
<geneLocation type="plasmid" evidence="6">
    <name>pne1b</name>
</geneLocation>
<evidence type="ECO:0000313" key="6">
    <source>
        <dbReference type="Proteomes" id="UP000502005"/>
    </source>
</evidence>
<dbReference type="CDD" id="cd03216">
    <property type="entry name" value="ABC_Carb_Monos_I"/>
    <property type="match status" value="1"/>
</dbReference>
<dbReference type="PROSITE" id="PS50893">
    <property type="entry name" value="ABC_TRANSPORTER_2"/>
    <property type="match status" value="1"/>
</dbReference>
<dbReference type="RefSeq" id="WP_208718922.1">
    <property type="nucleotide sequence ID" value="NZ_CP024770.1"/>
</dbReference>
<dbReference type="InterPro" id="IPR003593">
    <property type="entry name" value="AAA+_ATPase"/>
</dbReference>
<gene>
    <name evidence="5" type="ORF">CUN67_28885</name>
</gene>
<evidence type="ECO:0000259" key="4">
    <source>
        <dbReference type="PROSITE" id="PS50893"/>
    </source>
</evidence>
<feature type="domain" description="ABC transporter" evidence="4">
    <location>
        <begin position="9"/>
        <end position="251"/>
    </location>
</feature>
<evidence type="ECO:0000256" key="2">
    <source>
        <dbReference type="ARBA" id="ARBA00022741"/>
    </source>
</evidence>
<dbReference type="AlphaFoldDB" id="A0A6B9GC47"/>
<dbReference type="GO" id="GO:0005524">
    <property type="term" value="F:ATP binding"/>
    <property type="evidence" value="ECO:0007669"/>
    <property type="project" value="UniProtKB-KW"/>
</dbReference>
<dbReference type="InterPro" id="IPR003439">
    <property type="entry name" value="ABC_transporter-like_ATP-bd"/>
</dbReference>
<dbReference type="SMART" id="SM00382">
    <property type="entry name" value="AAA"/>
    <property type="match status" value="1"/>
</dbReference>
<dbReference type="PANTHER" id="PTHR43790:SF8">
    <property type="entry name" value="SUGAR ABC TRANSPORTER ATP-BINDING PROTEIN"/>
    <property type="match status" value="1"/>
</dbReference>
<dbReference type="Gene3D" id="3.40.50.300">
    <property type="entry name" value="P-loop containing nucleotide triphosphate hydrolases"/>
    <property type="match status" value="1"/>
</dbReference>
<keyword evidence="5" id="KW-0614">Plasmid</keyword>
<dbReference type="Pfam" id="PF00005">
    <property type="entry name" value="ABC_tran"/>
    <property type="match status" value="1"/>
</dbReference>
<dbReference type="SUPFAM" id="SSF52540">
    <property type="entry name" value="P-loop containing nucleoside triphosphate hydrolases"/>
    <property type="match status" value="1"/>
</dbReference>
<comment type="similarity">
    <text evidence="1">Belongs to the ABC transporter superfamily. Drug exporter-2 (TC 3.A.1.117) family.</text>
</comment>
<evidence type="ECO:0000256" key="3">
    <source>
        <dbReference type="ARBA" id="ARBA00022840"/>
    </source>
</evidence>
<keyword evidence="3 5" id="KW-0067">ATP-binding</keyword>
<dbReference type="GO" id="GO:0016887">
    <property type="term" value="F:ATP hydrolysis activity"/>
    <property type="evidence" value="ECO:0007669"/>
    <property type="project" value="InterPro"/>
</dbReference>
<name>A0A6B9GC47_PANCY</name>
<dbReference type="EMBL" id="CP024770">
    <property type="protein sequence ID" value="QGY32950.1"/>
    <property type="molecule type" value="Genomic_DNA"/>
</dbReference>
<dbReference type="Proteomes" id="UP000502005">
    <property type="component" value="Plasmid pNE1B"/>
</dbReference>
<reference evidence="5 6" key="1">
    <citation type="submission" date="2017-11" db="EMBL/GenBank/DDBJ databases">
        <title>Genome sequence of Pantoea cypripedii NE1.</title>
        <authorList>
            <person name="Nascimento F.X."/>
        </authorList>
    </citation>
    <scope>NUCLEOTIDE SEQUENCE [LARGE SCALE GENOMIC DNA]</scope>
    <source>
        <strain evidence="5 6">NE1</strain>
        <plasmid evidence="6">pne1b</plasmid>
    </source>
</reference>
<accession>A0A6B9GC47</accession>
<organism evidence="5 6">
    <name type="scientific">Pantoea cypripedii</name>
    <name type="common">Pectobacterium cypripedii</name>
    <name type="synonym">Erwinia cypripedii</name>
    <dbReference type="NCBI Taxonomy" id="55209"/>
    <lineage>
        <taxon>Bacteria</taxon>
        <taxon>Pseudomonadati</taxon>
        <taxon>Pseudomonadota</taxon>
        <taxon>Gammaproteobacteria</taxon>
        <taxon>Enterobacterales</taxon>
        <taxon>Erwiniaceae</taxon>
        <taxon>Pantoea</taxon>
    </lineage>
</organism>
<protein>
    <submittedName>
        <fullName evidence="5">ABC transporter ATP-binding protein</fullName>
    </submittedName>
</protein>
<sequence length="255" mass="27626">MITSKDALLEVRNLAKSYGHVEAVRDVSFKVGPGKVLALLGDNGAGKSSLIKLLSGVIKPDKGEMLWENREVEFNSPLDAQQAGIATLYQDLALINDISIARNVFLGREDAVTVGWGPFKRLDKAKMRSETLKAFEIMGLKVRNPDDRVQELSGGQRQSIAISCAVYFSAKLVILDEPTAALSIRQQEQVLETIKTVRDRGVSVILITHNLHHIKPVADDIVVLRAGCSIASMPAAGADPEYVASLIRGDNLAVA</sequence>
<evidence type="ECO:0000256" key="1">
    <source>
        <dbReference type="ARBA" id="ARBA00006526"/>
    </source>
</evidence>
<evidence type="ECO:0000313" key="5">
    <source>
        <dbReference type="EMBL" id="QGY32950.1"/>
    </source>
</evidence>
<dbReference type="InterPro" id="IPR050107">
    <property type="entry name" value="ABC_carbohydrate_import_ATPase"/>
</dbReference>
<keyword evidence="2" id="KW-0547">Nucleotide-binding</keyword>
<dbReference type="InterPro" id="IPR027417">
    <property type="entry name" value="P-loop_NTPase"/>
</dbReference>